<keyword evidence="4" id="KW-0802">TPR repeat</keyword>
<dbReference type="AlphaFoldDB" id="A0A5E4MCJ5"/>
<name>A0A5E4MCJ5_9HEMI</name>
<keyword evidence="2" id="KW-0812">Transmembrane</keyword>
<dbReference type="GO" id="GO:0030943">
    <property type="term" value="F:mitochondrion targeting sequence binding"/>
    <property type="evidence" value="ECO:0007669"/>
    <property type="project" value="TreeGrafter"/>
</dbReference>
<dbReference type="PANTHER" id="PTHR46208">
    <property type="entry name" value="MITOCHONDRIAL IMPORT RECEPTOR SUBUNIT TOM70"/>
    <property type="match status" value="1"/>
</dbReference>
<evidence type="ECO:0000313" key="7">
    <source>
        <dbReference type="EMBL" id="VVC27612.1"/>
    </source>
</evidence>
<dbReference type="OrthoDB" id="66418at2759"/>
<dbReference type="SUPFAM" id="SSF48452">
    <property type="entry name" value="TPR-like"/>
    <property type="match status" value="1"/>
</dbReference>
<dbReference type="Proteomes" id="UP000325440">
    <property type="component" value="Unassembled WGS sequence"/>
</dbReference>
<keyword evidence="3" id="KW-0677">Repeat</keyword>
<evidence type="ECO:0000256" key="6">
    <source>
        <dbReference type="ARBA" id="ARBA00023136"/>
    </source>
</evidence>
<dbReference type="GO" id="GO:0008320">
    <property type="term" value="F:protein transmembrane transporter activity"/>
    <property type="evidence" value="ECO:0007669"/>
    <property type="project" value="TreeGrafter"/>
</dbReference>
<proteinExistence type="predicted"/>
<evidence type="ECO:0000256" key="4">
    <source>
        <dbReference type="ARBA" id="ARBA00022803"/>
    </source>
</evidence>
<evidence type="ECO:0000256" key="1">
    <source>
        <dbReference type="ARBA" id="ARBA00004370"/>
    </source>
</evidence>
<sequence>MAIIHYTQAISICPEGEQSVLCSVFHNRATAYDKLSNNENCLADCNSALALVPTYKKSLSRRAKVHSELGNFKLALEDITAMQILNKFKNQGDLSFADSVNKSLAKQNMEEYIKGNPLNFPSKTFIDNYLKSFCDDPFSEEFALTLLKSDIK</sequence>
<dbReference type="Gene3D" id="1.25.40.10">
    <property type="entry name" value="Tetratricopeptide repeat domain"/>
    <property type="match status" value="1"/>
</dbReference>
<accession>A0A5E4MCJ5</accession>
<evidence type="ECO:0000256" key="5">
    <source>
        <dbReference type="ARBA" id="ARBA00022989"/>
    </source>
</evidence>
<keyword evidence="5" id="KW-1133">Transmembrane helix</keyword>
<evidence type="ECO:0000256" key="3">
    <source>
        <dbReference type="ARBA" id="ARBA00022737"/>
    </source>
</evidence>
<comment type="subcellular location">
    <subcellularLocation>
        <location evidence="1">Membrane</location>
    </subcellularLocation>
</comment>
<organism evidence="7 8">
    <name type="scientific">Cinara cedri</name>
    <dbReference type="NCBI Taxonomy" id="506608"/>
    <lineage>
        <taxon>Eukaryota</taxon>
        <taxon>Metazoa</taxon>
        <taxon>Ecdysozoa</taxon>
        <taxon>Arthropoda</taxon>
        <taxon>Hexapoda</taxon>
        <taxon>Insecta</taxon>
        <taxon>Pterygota</taxon>
        <taxon>Neoptera</taxon>
        <taxon>Paraneoptera</taxon>
        <taxon>Hemiptera</taxon>
        <taxon>Sternorrhyncha</taxon>
        <taxon>Aphidomorpha</taxon>
        <taxon>Aphidoidea</taxon>
        <taxon>Aphididae</taxon>
        <taxon>Lachninae</taxon>
        <taxon>Cinara</taxon>
    </lineage>
</organism>
<dbReference type="GO" id="GO:0030150">
    <property type="term" value="P:protein import into mitochondrial matrix"/>
    <property type="evidence" value="ECO:0007669"/>
    <property type="project" value="TreeGrafter"/>
</dbReference>
<keyword evidence="6" id="KW-0472">Membrane</keyword>
<reference evidence="7 8" key="1">
    <citation type="submission" date="2019-08" db="EMBL/GenBank/DDBJ databases">
        <authorList>
            <person name="Alioto T."/>
            <person name="Alioto T."/>
            <person name="Gomez Garrido J."/>
        </authorList>
    </citation>
    <scope>NUCLEOTIDE SEQUENCE [LARGE SCALE GENOMIC DNA]</scope>
</reference>
<dbReference type="InterPro" id="IPR011990">
    <property type="entry name" value="TPR-like_helical_dom_sf"/>
</dbReference>
<protein>
    <submittedName>
        <fullName evidence="7">Tetratricopeptide repeat-containing domain,Tetratricopeptide-like helical domain</fullName>
    </submittedName>
</protein>
<dbReference type="EMBL" id="CABPRJ010000342">
    <property type="protein sequence ID" value="VVC27612.1"/>
    <property type="molecule type" value="Genomic_DNA"/>
</dbReference>
<dbReference type="GO" id="GO:0045039">
    <property type="term" value="P:protein insertion into mitochondrial inner membrane"/>
    <property type="evidence" value="ECO:0007669"/>
    <property type="project" value="TreeGrafter"/>
</dbReference>
<evidence type="ECO:0000256" key="2">
    <source>
        <dbReference type="ARBA" id="ARBA00022692"/>
    </source>
</evidence>
<keyword evidence="8" id="KW-1185">Reference proteome</keyword>
<evidence type="ECO:0000313" key="8">
    <source>
        <dbReference type="Proteomes" id="UP000325440"/>
    </source>
</evidence>
<dbReference type="PANTHER" id="PTHR46208:SF1">
    <property type="entry name" value="MITOCHONDRIAL IMPORT RECEPTOR SUBUNIT TOM70"/>
    <property type="match status" value="1"/>
</dbReference>
<gene>
    <name evidence="7" type="ORF">CINCED_3A006133</name>
</gene>
<dbReference type="GO" id="GO:0005741">
    <property type="term" value="C:mitochondrial outer membrane"/>
    <property type="evidence" value="ECO:0007669"/>
    <property type="project" value="TreeGrafter"/>
</dbReference>